<accession>A0ABU0FBU1</accession>
<evidence type="ECO:0000259" key="4">
    <source>
        <dbReference type="PROSITE" id="PS01031"/>
    </source>
</evidence>
<dbReference type="RefSeq" id="WP_307425414.1">
    <property type="nucleotide sequence ID" value="NZ_JAUSVK010000001.1"/>
</dbReference>
<dbReference type="EMBL" id="JAUSVK010000001">
    <property type="protein sequence ID" value="MDQ0392083.1"/>
    <property type="molecule type" value="Genomic_DNA"/>
</dbReference>
<dbReference type="InterPro" id="IPR008978">
    <property type="entry name" value="HSP20-like_chaperone"/>
</dbReference>
<name>A0ABU0FBU1_9HYPH</name>
<evidence type="ECO:0000256" key="1">
    <source>
        <dbReference type="ARBA" id="ARBA00023016"/>
    </source>
</evidence>
<keyword evidence="6" id="KW-1185">Reference proteome</keyword>
<dbReference type="InterPro" id="IPR002068">
    <property type="entry name" value="A-crystallin/Hsp20_dom"/>
</dbReference>
<evidence type="ECO:0000313" key="5">
    <source>
        <dbReference type="EMBL" id="MDQ0392083.1"/>
    </source>
</evidence>
<dbReference type="SUPFAM" id="SSF49764">
    <property type="entry name" value="HSP20-like chaperones"/>
    <property type="match status" value="1"/>
</dbReference>
<evidence type="ECO:0000256" key="3">
    <source>
        <dbReference type="RuleBase" id="RU003616"/>
    </source>
</evidence>
<sequence>MRTYDFSPFARSAIGFERLFDLLNAQVAETPDNFPPYDIVRTGEDTFRISVALAGFAASEIAVTAKPNLLVVTGRKAAPEGGQHYIYQGVSNRSFERRFNLADYIVVEGAAFENGMLHIDLVRHVPEAMKPRRIDIVSSAPPREDKRLEGAKAA</sequence>
<feature type="domain" description="SHSP" evidence="4">
    <location>
        <begin position="28"/>
        <end position="139"/>
    </location>
</feature>
<comment type="similarity">
    <text evidence="2 3">Belongs to the small heat shock protein (HSP20) family.</text>
</comment>
<dbReference type="PANTHER" id="PTHR47062">
    <property type="match status" value="1"/>
</dbReference>
<comment type="caution">
    <text evidence="5">The sequence shown here is derived from an EMBL/GenBank/DDBJ whole genome shotgun (WGS) entry which is preliminary data.</text>
</comment>
<gene>
    <name evidence="5" type="ORF">J3R73_001875</name>
</gene>
<keyword evidence="1" id="KW-0346">Stress response</keyword>
<protein>
    <submittedName>
        <fullName evidence="5">Molecular chaperone IbpA</fullName>
    </submittedName>
</protein>
<dbReference type="PANTHER" id="PTHR47062:SF1">
    <property type="entry name" value="SMALL HEAT SHOCK PROTEIN IBPA"/>
    <property type="match status" value="1"/>
</dbReference>
<dbReference type="Gene3D" id="2.60.40.790">
    <property type="match status" value="1"/>
</dbReference>
<dbReference type="Proteomes" id="UP001237448">
    <property type="component" value="Unassembled WGS sequence"/>
</dbReference>
<organism evidence="5 6">
    <name type="scientific">Labrys monachus</name>
    <dbReference type="NCBI Taxonomy" id="217067"/>
    <lineage>
        <taxon>Bacteria</taxon>
        <taxon>Pseudomonadati</taxon>
        <taxon>Pseudomonadota</taxon>
        <taxon>Alphaproteobacteria</taxon>
        <taxon>Hyphomicrobiales</taxon>
        <taxon>Xanthobacteraceae</taxon>
        <taxon>Labrys</taxon>
    </lineage>
</organism>
<evidence type="ECO:0000256" key="2">
    <source>
        <dbReference type="PROSITE-ProRule" id="PRU00285"/>
    </source>
</evidence>
<dbReference type="Pfam" id="PF00011">
    <property type="entry name" value="HSP20"/>
    <property type="match status" value="1"/>
</dbReference>
<dbReference type="InterPro" id="IPR037913">
    <property type="entry name" value="ACD_IbpA/B"/>
</dbReference>
<proteinExistence type="inferred from homology"/>
<dbReference type="CDD" id="cd06470">
    <property type="entry name" value="ACD_IbpA-B_like"/>
    <property type="match status" value="1"/>
</dbReference>
<evidence type="ECO:0000313" key="6">
    <source>
        <dbReference type="Proteomes" id="UP001237448"/>
    </source>
</evidence>
<reference evidence="5 6" key="1">
    <citation type="submission" date="2023-07" db="EMBL/GenBank/DDBJ databases">
        <title>Genomic Encyclopedia of Type Strains, Phase IV (KMG-IV): sequencing the most valuable type-strain genomes for metagenomic binning, comparative biology and taxonomic classification.</title>
        <authorList>
            <person name="Goeker M."/>
        </authorList>
    </citation>
    <scope>NUCLEOTIDE SEQUENCE [LARGE SCALE GENOMIC DNA]</scope>
    <source>
        <strain evidence="5 6">DSM 5896</strain>
    </source>
</reference>
<dbReference type="PROSITE" id="PS01031">
    <property type="entry name" value="SHSP"/>
    <property type="match status" value="1"/>
</dbReference>